<organism evidence="3 4">
    <name type="scientific">Alkalibacterium gilvum</name>
    <dbReference type="NCBI Taxonomy" id="1130080"/>
    <lineage>
        <taxon>Bacteria</taxon>
        <taxon>Bacillati</taxon>
        <taxon>Bacillota</taxon>
        <taxon>Bacilli</taxon>
        <taxon>Lactobacillales</taxon>
        <taxon>Carnobacteriaceae</taxon>
        <taxon>Alkalibacterium</taxon>
    </lineage>
</organism>
<feature type="active site" description="Nucleophile" evidence="1">
    <location>
        <position position="91"/>
    </location>
</feature>
<protein>
    <submittedName>
        <fullName evidence="3">Carboxylesterase</fullName>
    </submittedName>
</protein>
<name>A0A1H6SY41_9LACT</name>
<reference evidence="4" key="1">
    <citation type="submission" date="2016-10" db="EMBL/GenBank/DDBJ databases">
        <authorList>
            <person name="Varghese N."/>
            <person name="Submissions S."/>
        </authorList>
    </citation>
    <scope>NUCLEOTIDE SEQUENCE [LARGE SCALE GENOMIC DNA]</scope>
    <source>
        <strain evidence="4">DSM 25751</strain>
    </source>
</reference>
<dbReference type="PIRSF" id="PIRSF017388">
    <property type="entry name" value="Esterase_lipase"/>
    <property type="match status" value="1"/>
</dbReference>
<dbReference type="EMBL" id="FNYW01000014">
    <property type="protein sequence ID" value="SEI72808.1"/>
    <property type="molecule type" value="Genomic_DNA"/>
</dbReference>
<dbReference type="Gene3D" id="3.40.50.1820">
    <property type="entry name" value="alpha/beta hydrolase"/>
    <property type="match status" value="1"/>
</dbReference>
<gene>
    <name evidence="3" type="ORF">SAMN04488113_11425</name>
</gene>
<feature type="active site" description="Charge relay system" evidence="1">
    <location>
        <position position="191"/>
    </location>
</feature>
<dbReference type="InterPro" id="IPR051044">
    <property type="entry name" value="MAG_DAG_Lipase"/>
</dbReference>
<dbReference type="Proteomes" id="UP000198564">
    <property type="component" value="Unassembled WGS sequence"/>
</dbReference>
<feature type="active site" description="Charge relay system" evidence="1">
    <location>
        <position position="221"/>
    </location>
</feature>
<proteinExistence type="predicted"/>
<dbReference type="SUPFAM" id="SSF53474">
    <property type="entry name" value="alpha/beta-Hydrolases"/>
    <property type="match status" value="1"/>
</dbReference>
<dbReference type="InterPro" id="IPR029058">
    <property type="entry name" value="AB_hydrolase_fold"/>
</dbReference>
<keyword evidence="4" id="KW-1185">Reference proteome</keyword>
<sequence length="250" mass="27985">MNNQSLFYESGERAVLLFHAFTSTPRDVISLARALERANYTVYAPVFSGHGTSNLDDLFNYSIEDWIKDGEEALAFLKDKGYEEIAVFGLSLGGVVATHLLLNEEAAIGGGTFSAPVTTTYDHHVTENFLSWYKTVKRTKGYERDELAGLMSKAEIELKEMFANLKTFVSKMEEEYPTLDKKIFIGQGEKDELIEPDTARIFRESLSQAEVSIKLYEDGEHVITTGSVGKELQTHVLTFLSTLNWDGGDN</sequence>
<accession>A0A1H6SY41</accession>
<dbReference type="OrthoDB" id="9800213at2"/>
<dbReference type="RefSeq" id="WP_091634262.1">
    <property type="nucleotide sequence ID" value="NZ_FNYW01000014.1"/>
</dbReference>
<evidence type="ECO:0000313" key="3">
    <source>
        <dbReference type="EMBL" id="SEI72808.1"/>
    </source>
</evidence>
<feature type="domain" description="Serine aminopeptidase S33" evidence="2">
    <location>
        <begin position="13"/>
        <end position="223"/>
    </location>
</feature>
<dbReference type="Pfam" id="PF12146">
    <property type="entry name" value="Hydrolase_4"/>
    <property type="match status" value="1"/>
</dbReference>
<dbReference type="PANTHER" id="PTHR11614">
    <property type="entry name" value="PHOSPHOLIPASE-RELATED"/>
    <property type="match status" value="1"/>
</dbReference>
<evidence type="ECO:0000259" key="2">
    <source>
        <dbReference type="Pfam" id="PF12146"/>
    </source>
</evidence>
<dbReference type="InterPro" id="IPR012354">
    <property type="entry name" value="Esterase_lipase"/>
</dbReference>
<dbReference type="STRING" id="1130080.SAMN04488113_11425"/>
<evidence type="ECO:0000313" key="4">
    <source>
        <dbReference type="Proteomes" id="UP000198564"/>
    </source>
</evidence>
<dbReference type="AlphaFoldDB" id="A0A1H6SY41"/>
<dbReference type="InterPro" id="IPR022742">
    <property type="entry name" value="Hydrolase_4"/>
</dbReference>
<evidence type="ECO:0000256" key="1">
    <source>
        <dbReference type="PIRSR" id="PIRSR017388-1"/>
    </source>
</evidence>
<dbReference type="GO" id="GO:0052689">
    <property type="term" value="F:carboxylic ester hydrolase activity"/>
    <property type="evidence" value="ECO:0007669"/>
    <property type="project" value="InterPro"/>
</dbReference>